<proteinExistence type="predicted"/>
<dbReference type="AlphaFoldDB" id="A0A0A9QAU4"/>
<reference evidence="1" key="1">
    <citation type="submission" date="2014-09" db="EMBL/GenBank/DDBJ databases">
        <authorList>
            <person name="Magalhaes I.L.F."/>
            <person name="Oliveira U."/>
            <person name="Santos F.R."/>
            <person name="Vidigal T.H.D.A."/>
            <person name="Brescovit A.D."/>
            <person name="Santos A.J."/>
        </authorList>
    </citation>
    <scope>NUCLEOTIDE SEQUENCE</scope>
    <source>
        <tissue evidence="1">Shoot tissue taken approximately 20 cm above the soil surface</tissue>
    </source>
</reference>
<protein>
    <submittedName>
        <fullName evidence="1">Uncharacterized protein</fullName>
    </submittedName>
</protein>
<organism evidence="1">
    <name type="scientific">Arundo donax</name>
    <name type="common">Giant reed</name>
    <name type="synonym">Donax arundinaceus</name>
    <dbReference type="NCBI Taxonomy" id="35708"/>
    <lineage>
        <taxon>Eukaryota</taxon>
        <taxon>Viridiplantae</taxon>
        <taxon>Streptophyta</taxon>
        <taxon>Embryophyta</taxon>
        <taxon>Tracheophyta</taxon>
        <taxon>Spermatophyta</taxon>
        <taxon>Magnoliopsida</taxon>
        <taxon>Liliopsida</taxon>
        <taxon>Poales</taxon>
        <taxon>Poaceae</taxon>
        <taxon>PACMAD clade</taxon>
        <taxon>Arundinoideae</taxon>
        <taxon>Arundineae</taxon>
        <taxon>Arundo</taxon>
    </lineage>
</organism>
<accession>A0A0A9QAU4</accession>
<evidence type="ECO:0000313" key="1">
    <source>
        <dbReference type="EMBL" id="JAD15549.1"/>
    </source>
</evidence>
<dbReference type="EMBL" id="GBRH01282346">
    <property type="protein sequence ID" value="JAD15549.1"/>
    <property type="molecule type" value="Transcribed_RNA"/>
</dbReference>
<sequence>MAWSCEQRERSLGISPSRALSLRFRCLRSLRRPSSYGMCPLNWFCGKWSLLRYVRLEMEGEMVPTSPSEPRSRVTTRPRQ</sequence>
<reference evidence="1" key="2">
    <citation type="journal article" date="2015" name="Data Brief">
        <title>Shoot transcriptome of the giant reed, Arundo donax.</title>
        <authorList>
            <person name="Barrero R.A."/>
            <person name="Guerrero F.D."/>
            <person name="Moolhuijzen P."/>
            <person name="Goolsby J.A."/>
            <person name="Tidwell J."/>
            <person name="Bellgard S.E."/>
            <person name="Bellgard M.I."/>
        </authorList>
    </citation>
    <scope>NUCLEOTIDE SEQUENCE</scope>
    <source>
        <tissue evidence="1">Shoot tissue taken approximately 20 cm above the soil surface</tissue>
    </source>
</reference>
<name>A0A0A9QAU4_ARUDO</name>